<dbReference type="AlphaFoldDB" id="A0ABD0M5S8"/>
<feature type="coiled-coil region" evidence="1">
    <location>
        <begin position="207"/>
        <end position="234"/>
    </location>
</feature>
<proteinExistence type="predicted"/>
<accession>A0ABD0M5S8</accession>
<comment type="caution">
    <text evidence="2">The sequence shown here is derived from an EMBL/GenBank/DDBJ whole genome shotgun (WGS) entry which is preliminary data.</text>
</comment>
<reference evidence="2 3" key="1">
    <citation type="journal article" date="2023" name="Sci. Data">
        <title>Genome assembly of the Korean intertidal mud-creeper Batillaria attramentaria.</title>
        <authorList>
            <person name="Patra A.K."/>
            <person name="Ho P.T."/>
            <person name="Jun S."/>
            <person name="Lee S.J."/>
            <person name="Kim Y."/>
            <person name="Won Y.J."/>
        </authorList>
    </citation>
    <scope>NUCLEOTIDE SEQUENCE [LARGE SCALE GENOMIC DNA]</scope>
    <source>
        <strain evidence="2">Wonlab-2016</strain>
    </source>
</reference>
<gene>
    <name evidence="2" type="ORF">BaRGS_00001955</name>
</gene>
<evidence type="ECO:0000256" key="1">
    <source>
        <dbReference type="SAM" id="Coils"/>
    </source>
</evidence>
<protein>
    <submittedName>
        <fullName evidence="2">Uncharacterized protein</fullName>
    </submittedName>
</protein>
<evidence type="ECO:0000313" key="3">
    <source>
        <dbReference type="Proteomes" id="UP001519460"/>
    </source>
</evidence>
<keyword evidence="1" id="KW-0175">Coiled coil</keyword>
<sequence>MALRAKNEAFNVEMATQHADVSAVTLSVSSDPQEQQRKQQSAHSLLASHPGLVISSQNSVENPTVSVSLVDSTDSSHERHMKQFVHNMLESRRSSVVSDEKYEKILSYLRDPDNTKLSPQFKFWVTKERQMSLTHQEENGETREVLTCCVPDCKKEHKQFDGISTLTIIPERDLYRTVKEIHEERLNHSGYKKVMDYQGKPVSQPMQELVEQASQALEVELDAIKQELQLQEGDVFHWAQYLPRVMFKLNSQKPSPTMDTPYGVVFRQQPKTTLLPGLGSRIIGESQLERLIVSLTGTQS</sequence>
<keyword evidence="3" id="KW-1185">Reference proteome</keyword>
<organism evidence="2 3">
    <name type="scientific">Batillaria attramentaria</name>
    <dbReference type="NCBI Taxonomy" id="370345"/>
    <lineage>
        <taxon>Eukaryota</taxon>
        <taxon>Metazoa</taxon>
        <taxon>Spiralia</taxon>
        <taxon>Lophotrochozoa</taxon>
        <taxon>Mollusca</taxon>
        <taxon>Gastropoda</taxon>
        <taxon>Caenogastropoda</taxon>
        <taxon>Sorbeoconcha</taxon>
        <taxon>Cerithioidea</taxon>
        <taxon>Batillariidae</taxon>
        <taxon>Batillaria</taxon>
    </lineage>
</organism>
<dbReference type="EMBL" id="JACVVK020000005">
    <property type="protein sequence ID" value="KAK7507104.1"/>
    <property type="molecule type" value="Genomic_DNA"/>
</dbReference>
<name>A0ABD0M5S8_9CAEN</name>
<dbReference type="Proteomes" id="UP001519460">
    <property type="component" value="Unassembled WGS sequence"/>
</dbReference>
<evidence type="ECO:0000313" key="2">
    <source>
        <dbReference type="EMBL" id="KAK7507104.1"/>
    </source>
</evidence>